<evidence type="ECO:0000313" key="3">
    <source>
        <dbReference type="Proteomes" id="UP001152795"/>
    </source>
</evidence>
<dbReference type="OrthoDB" id="10028556at2759"/>
<proteinExistence type="predicted"/>
<feature type="region of interest" description="Disordered" evidence="1">
    <location>
        <begin position="76"/>
        <end position="107"/>
    </location>
</feature>
<evidence type="ECO:0000256" key="1">
    <source>
        <dbReference type="SAM" id="MobiDB-lite"/>
    </source>
</evidence>
<reference evidence="2" key="1">
    <citation type="submission" date="2020-04" db="EMBL/GenBank/DDBJ databases">
        <authorList>
            <person name="Alioto T."/>
            <person name="Alioto T."/>
            <person name="Gomez Garrido J."/>
        </authorList>
    </citation>
    <scope>NUCLEOTIDE SEQUENCE</scope>
    <source>
        <strain evidence="2">A484AB</strain>
    </source>
</reference>
<dbReference type="Gene3D" id="1.20.120.2010">
    <property type="entry name" value="NAB conserved domain 2"/>
    <property type="match status" value="1"/>
</dbReference>
<dbReference type="InterPro" id="IPR006989">
    <property type="entry name" value="NAB_co-repressor_dom"/>
</dbReference>
<keyword evidence="3" id="KW-1185">Reference proteome</keyword>
<name>A0A7D9HJH6_PARCT</name>
<comment type="caution">
    <text evidence="2">The sequence shown here is derived from an EMBL/GenBank/DDBJ whole genome shotgun (WGS) entry which is preliminary data.</text>
</comment>
<dbReference type="Pfam" id="PF04905">
    <property type="entry name" value="NCD2"/>
    <property type="match status" value="1"/>
</dbReference>
<organism evidence="2 3">
    <name type="scientific">Paramuricea clavata</name>
    <name type="common">Red gorgonian</name>
    <name type="synonym">Violescent sea-whip</name>
    <dbReference type="NCBI Taxonomy" id="317549"/>
    <lineage>
        <taxon>Eukaryota</taxon>
        <taxon>Metazoa</taxon>
        <taxon>Cnidaria</taxon>
        <taxon>Anthozoa</taxon>
        <taxon>Octocorallia</taxon>
        <taxon>Malacalcyonacea</taxon>
        <taxon>Plexauridae</taxon>
        <taxon>Paramuricea</taxon>
    </lineage>
</organism>
<evidence type="ECO:0000313" key="2">
    <source>
        <dbReference type="EMBL" id="CAB3983995.1"/>
    </source>
</evidence>
<dbReference type="GO" id="GO:0005634">
    <property type="term" value="C:nucleus"/>
    <property type="evidence" value="ECO:0007669"/>
    <property type="project" value="InterPro"/>
</dbReference>
<feature type="compositionally biased region" description="Basic and acidic residues" evidence="1">
    <location>
        <begin position="187"/>
        <end position="197"/>
    </location>
</feature>
<dbReference type="EMBL" id="CACRXK020000683">
    <property type="protein sequence ID" value="CAB3983995.1"/>
    <property type="molecule type" value="Genomic_DNA"/>
</dbReference>
<feature type="region of interest" description="Disordered" evidence="1">
    <location>
        <begin position="181"/>
        <end position="269"/>
    </location>
</feature>
<dbReference type="AlphaFoldDB" id="A0A7D9HJH6"/>
<dbReference type="GO" id="GO:0045892">
    <property type="term" value="P:negative regulation of DNA-templated transcription"/>
    <property type="evidence" value="ECO:0007669"/>
    <property type="project" value="InterPro"/>
</dbReference>
<protein>
    <submittedName>
        <fullName evidence="2">Ngfi-a-binding 1-like</fullName>
    </submittedName>
</protein>
<sequence>MNEEDMVAYQAQAQSEGNWEKAKIYGRNSEKPLTKYQSAINEAAIAIAKEEPIVVLDRGNLLNKAKQKVMSDGYQFAKGKSRSKSASDAESEGSATKRAKLSSEERSREIKLLRENLQTLTNRLGFKARQLDKERCIRNFKQCDTISGEMMEIRKERASLERQLSALMKKEGKAEWFKKKSTKKINKSKDPAPDTQRKIPFLLKSNSSTSSSTDDSHDTLIVCSDSSMENGRDSLPPCDEILVISSEGKQDFPQVPPEITNQEEGKQIL</sequence>
<dbReference type="Proteomes" id="UP001152795">
    <property type="component" value="Unassembled WGS sequence"/>
</dbReference>
<accession>A0A7D9HJH6</accession>
<dbReference type="InterPro" id="IPR038398">
    <property type="entry name" value="NCD2_sf"/>
</dbReference>
<gene>
    <name evidence="2" type="ORF">PACLA_8A011773</name>
</gene>